<evidence type="ECO:0000313" key="3">
    <source>
        <dbReference type="EMBL" id="KAJ3433493.1"/>
    </source>
</evidence>
<dbReference type="InterPro" id="IPR013912">
    <property type="entry name" value="Adenylate_cyclase-assoc_CAP_C"/>
</dbReference>
<dbReference type="SUPFAM" id="SSF69340">
    <property type="entry name" value="C-terminal domain of adenylylcyclase associated protein"/>
    <property type="match status" value="1"/>
</dbReference>
<dbReference type="PANTHER" id="PTHR10652">
    <property type="entry name" value="ADENYLYL CYCLASE-ASSOCIATED PROTEIN"/>
    <property type="match status" value="1"/>
</dbReference>
<dbReference type="GO" id="GO:0019933">
    <property type="term" value="P:cAMP-mediated signaling"/>
    <property type="evidence" value="ECO:0007669"/>
    <property type="project" value="TreeGrafter"/>
</dbReference>
<evidence type="ECO:0000313" key="4">
    <source>
        <dbReference type="Proteomes" id="UP001146793"/>
    </source>
</evidence>
<comment type="caution">
    <text evidence="3">The sequence shown here is derived from an EMBL/GenBank/DDBJ whole genome shotgun (WGS) entry which is preliminary data.</text>
</comment>
<organism evidence="3 4">
    <name type="scientific">Anaeramoeba flamelloides</name>
    <dbReference type="NCBI Taxonomy" id="1746091"/>
    <lineage>
        <taxon>Eukaryota</taxon>
        <taxon>Metamonada</taxon>
        <taxon>Anaeramoebidae</taxon>
        <taxon>Anaeramoeba</taxon>
    </lineage>
</organism>
<dbReference type="InterPro" id="IPR016098">
    <property type="entry name" value="CAP/MinC_C"/>
</dbReference>
<proteinExistence type="inferred from homology"/>
<reference evidence="3" key="1">
    <citation type="submission" date="2022-08" db="EMBL/GenBank/DDBJ databases">
        <title>Novel sulphate-reducing endosymbionts in the free-living metamonad Anaeramoeba.</title>
        <authorList>
            <person name="Jerlstrom-Hultqvist J."/>
            <person name="Cepicka I."/>
            <person name="Gallot-Lavallee L."/>
            <person name="Salas-Leiva D."/>
            <person name="Curtis B.A."/>
            <person name="Zahonova K."/>
            <person name="Pipaliya S."/>
            <person name="Dacks J."/>
            <person name="Roger A.J."/>
        </authorList>
    </citation>
    <scope>NUCLEOTIDE SEQUENCE</scope>
    <source>
        <strain evidence="3">Busselton2</strain>
    </source>
</reference>
<dbReference type="InterPro" id="IPR006599">
    <property type="entry name" value="CARP_motif"/>
</dbReference>
<dbReference type="GO" id="GO:0005737">
    <property type="term" value="C:cytoplasm"/>
    <property type="evidence" value="ECO:0007669"/>
    <property type="project" value="TreeGrafter"/>
</dbReference>
<feature type="domain" description="C-CAP/cofactor C-like" evidence="2">
    <location>
        <begin position="1"/>
        <end position="141"/>
    </location>
</feature>
<accession>A0AAV7YUK4</accession>
<dbReference type="Proteomes" id="UP001146793">
    <property type="component" value="Unassembled WGS sequence"/>
</dbReference>
<dbReference type="AlphaFoldDB" id="A0AAV7YUK4"/>
<dbReference type="EMBL" id="JANTQA010000047">
    <property type="protein sequence ID" value="KAJ3433493.1"/>
    <property type="molecule type" value="Genomic_DNA"/>
</dbReference>
<dbReference type="InterPro" id="IPR001837">
    <property type="entry name" value="Adenylate_cyclase-assoc_CAP"/>
</dbReference>
<dbReference type="InterPro" id="IPR036223">
    <property type="entry name" value="CAP_C_sf"/>
</dbReference>
<dbReference type="GO" id="GO:0007015">
    <property type="term" value="P:actin filament organization"/>
    <property type="evidence" value="ECO:0007669"/>
    <property type="project" value="TreeGrafter"/>
</dbReference>
<gene>
    <name evidence="3" type="ORF">M0812_22454</name>
</gene>
<evidence type="ECO:0000259" key="2">
    <source>
        <dbReference type="PROSITE" id="PS51329"/>
    </source>
</evidence>
<dbReference type="Gene3D" id="2.160.20.70">
    <property type="match status" value="1"/>
</dbReference>
<dbReference type="GO" id="GO:0003779">
    <property type="term" value="F:actin binding"/>
    <property type="evidence" value="ECO:0007669"/>
    <property type="project" value="InterPro"/>
</dbReference>
<dbReference type="Pfam" id="PF08603">
    <property type="entry name" value="CAP_C"/>
    <property type="match status" value="1"/>
</dbReference>
<protein>
    <submittedName>
        <fullName evidence="3">Adenylyl cyclase-associated protein</fullName>
    </submittedName>
</protein>
<dbReference type="SMART" id="SM00673">
    <property type="entry name" value="CARP"/>
    <property type="match status" value="2"/>
</dbReference>
<dbReference type="PROSITE" id="PS51329">
    <property type="entry name" value="C_CAP_COFACTOR_C"/>
    <property type="match status" value="1"/>
</dbReference>
<dbReference type="InterPro" id="IPR017901">
    <property type="entry name" value="C-CAP_CF_C-like"/>
</dbReference>
<dbReference type="PANTHER" id="PTHR10652:SF0">
    <property type="entry name" value="ADENYLYL CYCLASE-ASSOCIATED PROTEIN"/>
    <property type="match status" value="1"/>
</dbReference>
<sequence>MTTKFDEGKNVWNVENYSGNNNVKVVVKNNKEIVSIYKCTNSVFVISNKCNKIILDNCKKCGVLFESTITGVDVVRSSGCQIQCKVSVPSFSIDNSDGITVFLTQENYSTIQFYTSKSSETNITVAGASEEEDPKTYIIPSQFISKFVDGKFTTKEVSHI</sequence>
<comment type="similarity">
    <text evidence="1">Belongs to the CAP family.</text>
</comment>
<dbReference type="GO" id="GO:0008179">
    <property type="term" value="F:adenylate cyclase binding"/>
    <property type="evidence" value="ECO:0007669"/>
    <property type="project" value="TreeGrafter"/>
</dbReference>
<evidence type="ECO:0000256" key="1">
    <source>
        <dbReference type="ARBA" id="ARBA00007659"/>
    </source>
</evidence>
<name>A0AAV7YUK4_9EUKA</name>